<reference evidence="2" key="1">
    <citation type="submission" date="2023-07" db="EMBL/GenBank/DDBJ databases">
        <title>30 novel species of actinomycetes from the DSMZ collection.</title>
        <authorList>
            <person name="Nouioui I."/>
        </authorList>
    </citation>
    <scope>NUCLEOTIDE SEQUENCE [LARGE SCALE GENOMIC DNA]</scope>
    <source>
        <strain evidence="2">DSM 44917</strain>
    </source>
</reference>
<accession>A0ABU2L4P6</accession>
<dbReference type="SUPFAM" id="SSF52518">
    <property type="entry name" value="Thiamin diphosphate-binding fold (THDP-binding)"/>
    <property type="match status" value="1"/>
</dbReference>
<evidence type="ECO:0008006" key="3">
    <source>
        <dbReference type="Google" id="ProtNLM"/>
    </source>
</evidence>
<gene>
    <name evidence="1" type="ORF">RM780_05990</name>
</gene>
<protein>
    <recommendedName>
        <fullName evidence="3">Thiamine pyrophosphate enzyme TPP-binding domain-containing protein</fullName>
    </recommendedName>
</protein>
<proteinExistence type="predicted"/>
<evidence type="ECO:0000313" key="2">
    <source>
        <dbReference type="Proteomes" id="UP001183388"/>
    </source>
</evidence>
<evidence type="ECO:0000313" key="1">
    <source>
        <dbReference type="EMBL" id="MDT0306510.1"/>
    </source>
</evidence>
<dbReference type="Proteomes" id="UP001183388">
    <property type="component" value="Unassembled WGS sequence"/>
</dbReference>
<dbReference type="RefSeq" id="WP_311629439.1">
    <property type="nucleotide sequence ID" value="NZ_JAVREN010000006.1"/>
</dbReference>
<comment type="caution">
    <text evidence="1">The sequence shown here is derived from an EMBL/GenBank/DDBJ whole genome shotgun (WGS) entry which is preliminary data.</text>
</comment>
<name>A0ABU2L4P6_9ACTN</name>
<dbReference type="InterPro" id="IPR029061">
    <property type="entry name" value="THDP-binding"/>
</dbReference>
<dbReference type="EMBL" id="JAVREN010000006">
    <property type="protein sequence ID" value="MDT0306510.1"/>
    <property type="molecule type" value="Genomic_DNA"/>
</dbReference>
<keyword evidence="2" id="KW-1185">Reference proteome</keyword>
<organism evidence="1 2">
    <name type="scientific">Streptomyces boetiae</name>
    <dbReference type="NCBI Taxonomy" id="3075541"/>
    <lineage>
        <taxon>Bacteria</taxon>
        <taxon>Bacillati</taxon>
        <taxon>Actinomycetota</taxon>
        <taxon>Actinomycetes</taxon>
        <taxon>Kitasatosporales</taxon>
        <taxon>Streptomycetaceae</taxon>
        <taxon>Streptomyces</taxon>
    </lineage>
</organism>
<sequence length="55" mass="5867">MYAELLGRRGIHGDALKAVGAAWGEALAAGRPVVLEFRTDRGIAPIRPHIMAEQG</sequence>